<feature type="compositionally biased region" description="Basic and acidic residues" evidence="2">
    <location>
        <begin position="1"/>
        <end position="20"/>
    </location>
</feature>
<gene>
    <name evidence="3" type="ORF">DPMN_104954</name>
</gene>
<proteinExistence type="predicted"/>
<organism evidence="3 4">
    <name type="scientific">Dreissena polymorpha</name>
    <name type="common">Zebra mussel</name>
    <name type="synonym">Mytilus polymorpha</name>
    <dbReference type="NCBI Taxonomy" id="45954"/>
    <lineage>
        <taxon>Eukaryota</taxon>
        <taxon>Metazoa</taxon>
        <taxon>Spiralia</taxon>
        <taxon>Lophotrochozoa</taxon>
        <taxon>Mollusca</taxon>
        <taxon>Bivalvia</taxon>
        <taxon>Autobranchia</taxon>
        <taxon>Heteroconchia</taxon>
        <taxon>Euheterodonta</taxon>
        <taxon>Imparidentia</taxon>
        <taxon>Neoheterodontei</taxon>
        <taxon>Myida</taxon>
        <taxon>Dreissenoidea</taxon>
        <taxon>Dreissenidae</taxon>
        <taxon>Dreissena</taxon>
    </lineage>
</organism>
<keyword evidence="4" id="KW-1185">Reference proteome</keyword>
<accession>A0A9D4H8P4</accession>
<feature type="coiled-coil region" evidence="1">
    <location>
        <begin position="68"/>
        <end position="111"/>
    </location>
</feature>
<feature type="compositionally biased region" description="Polar residues" evidence="2">
    <location>
        <begin position="21"/>
        <end position="32"/>
    </location>
</feature>
<sequence>MEKDRKDVKDVKAGDKRTRDNVSSVSDNSMCEQVNVKQKKKKQKNVQNVQSDADDTDIDIATELKSINEKLRNVITKDNKELKDLVKEIVIQLMEELLSTFIQRLDKMEGELFDKEIENTKGDQTKRRLTGGVTRTKRRK</sequence>
<evidence type="ECO:0000256" key="2">
    <source>
        <dbReference type="SAM" id="MobiDB-lite"/>
    </source>
</evidence>
<evidence type="ECO:0000313" key="4">
    <source>
        <dbReference type="Proteomes" id="UP000828390"/>
    </source>
</evidence>
<feature type="region of interest" description="Disordered" evidence="2">
    <location>
        <begin position="1"/>
        <end position="52"/>
    </location>
</feature>
<dbReference type="Proteomes" id="UP000828390">
    <property type="component" value="Unassembled WGS sequence"/>
</dbReference>
<reference evidence="3" key="2">
    <citation type="submission" date="2020-11" db="EMBL/GenBank/DDBJ databases">
        <authorList>
            <person name="McCartney M.A."/>
            <person name="Auch B."/>
            <person name="Kono T."/>
            <person name="Mallez S."/>
            <person name="Becker A."/>
            <person name="Gohl D.M."/>
            <person name="Silverstein K.A.T."/>
            <person name="Koren S."/>
            <person name="Bechman K.B."/>
            <person name="Herman A."/>
            <person name="Abrahante J.E."/>
            <person name="Garbe J."/>
        </authorList>
    </citation>
    <scope>NUCLEOTIDE SEQUENCE</scope>
    <source>
        <strain evidence="3">Duluth1</strain>
        <tissue evidence="3">Whole animal</tissue>
    </source>
</reference>
<dbReference type="EMBL" id="JAIWYP010000004">
    <property type="protein sequence ID" value="KAH3831684.1"/>
    <property type="molecule type" value="Genomic_DNA"/>
</dbReference>
<dbReference type="AlphaFoldDB" id="A0A9D4H8P4"/>
<name>A0A9D4H8P4_DREPO</name>
<feature type="region of interest" description="Disordered" evidence="2">
    <location>
        <begin position="119"/>
        <end position="140"/>
    </location>
</feature>
<comment type="caution">
    <text evidence="3">The sequence shown here is derived from an EMBL/GenBank/DDBJ whole genome shotgun (WGS) entry which is preliminary data.</text>
</comment>
<evidence type="ECO:0000313" key="3">
    <source>
        <dbReference type="EMBL" id="KAH3831684.1"/>
    </source>
</evidence>
<reference evidence="3" key="1">
    <citation type="journal article" date="2019" name="bioRxiv">
        <title>The Genome of the Zebra Mussel, Dreissena polymorpha: A Resource for Invasive Species Research.</title>
        <authorList>
            <person name="McCartney M.A."/>
            <person name="Auch B."/>
            <person name="Kono T."/>
            <person name="Mallez S."/>
            <person name="Zhang Y."/>
            <person name="Obille A."/>
            <person name="Becker A."/>
            <person name="Abrahante J.E."/>
            <person name="Garbe J."/>
            <person name="Badalamenti J.P."/>
            <person name="Herman A."/>
            <person name="Mangelson H."/>
            <person name="Liachko I."/>
            <person name="Sullivan S."/>
            <person name="Sone E.D."/>
            <person name="Koren S."/>
            <person name="Silverstein K.A.T."/>
            <person name="Beckman K.B."/>
            <person name="Gohl D.M."/>
        </authorList>
    </citation>
    <scope>NUCLEOTIDE SEQUENCE</scope>
    <source>
        <strain evidence="3">Duluth1</strain>
        <tissue evidence="3">Whole animal</tissue>
    </source>
</reference>
<keyword evidence="1" id="KW-0175">Coiled coil</keyword>
<evidence type="ECO:0000256" key="1">
    <source>
        <dbReference type="SAM" id="Coils"/>
    </source>
</evidence>
<protein>
    <submittedName>
        <fullName evidence="3">Uncharacterized protein</fullName>
    </submittedName>
</protein>